<dbReference type="CDD" id="cd02520">
    <property type="entry name" value="Glucosylceramide_synthase"/>
    <property type="match status" value="1"/>
</dbReference>
<feature type="transmembrane region" description="Helical" evidence="9">
    <location>
        <begin position="307"/>
        <end position="326"/>
    </location>
</feature>
<dbReference type="Gene3D" id="3.90.550.10">
    <property type="entry name" value="Spore Coat Polysaccharide Biosynthesis Protein SpsA, Chain A"/>
    <property type="match status" value="1"/>
</dbReference>
<evidence type="ECO:0000256" key="4">
    <source>
        <dbReference type="ARBA" id="ARBA00022676"/>
    </source>
</evidence>
<evidence type="ECO:0000313" key="11">
    <source>
        <dbReference type="Proteomes" id="UP000631694"/>
    </source>
</evidence>
<evidence type="ECO:0000256" key="3">
    <source>
        <dbReference type="ARBA" id="ARBA00004991"/>
    </source>
</evidence>
<feature type="transmembrane region" description="Helical" evidence="9">
    <location>
        <begin position="6"/>
        <end position="28"/>
    </location>
</feature>
<evidence type="ECO:0000256" key="1">
    <source>
        <dbReference type="ARBA" id="ARBA00004141"/>
    </source>
</evidence>
<keyword evidence="5" id="KW-0808">Transferase</keyword>
<evidence type="ECO:0000256" key="2">
    <source>
        <dbReference type="ARBA" id="ARBA00004760"/>
    </source>
</evidence>
<protein>
    <submittedName>
        <fullName evidence="10">Glycosyltransferase</fullName>
    </submittedName>
</protein>
<dbReference type="GO" id="GO:0008120">
    <property type="term" value="F:ceramide glucosyltransferase activity"/>
    <property type="evidence" value="ECO:0007669"/>
    <property type="project" value="TreeGrafter"/>
</dbReference>
<dbReference type="SUPFAM" id="SSF53448">
    <property type="entry name" value="Nucleotide-diphospho-sugar transferases"/>
    <property type="match status" value="1"/>
</dbReference>
<dbReference type="GO" id="GO:0016020">
    <property type="term" value="C:membrane"/>
    <property type="evidence" value="ECO:0007669"/>
    <property type="project" value="UniProtKB-SubCell"/>
</dbReference>
<keyword evidence="11" id="KW-1185">Reference proteome</keyword>
<dbReference type="PANTHER" id="PTHR12726">
    <property type="entry name" value="CERAMIDE GLUCOSYLTRANSFERASE"/>
    <property type="match status" value="1"/>
</dbReference>
<evidence type="ECO:0000256" key="5">
    <source>
        <dbReference type="ARBA" id="ARBA00022679"/>
    </source>
</evidence>
<feature type="transmembrane region" description="Helical" evidence="9">
    <location>
        <begin position="277"/>
        <end position="301"/>
    </location>
</feature>
<dbReference type="GO" id="GO:0006679">
    <property type="term" value="P:glucosylceramide biosynthetic process"/>
    <property type="evidence" value="ECO:0007669"/>
    <property type="project" value="TreeGrafter"/>
</dbReference>
<proteinExistence type="predicted"/>
<dbReference type="PANTHER" id="PTHR12726:SF0">
    <property type="entry name" value="CERAMIDE GLUCOSYLTRANSFERASE"/>
    <property type="match status" value="1"/>
</dbReference>
<keyword evidence="4" id="KW-0328">Glycosyltransferase</keyword>
<comment type="subcellular location">
    <subcellularLocation>
        <location evidence="1">Membrane</location>
        <topology evidence="1">Multi-pass membrane protein</topology>
    </subcellularLocation>
</comment>
<dbReference type="InterPro" id="IPR029044">
    <property type="entry name" value="Nucleotide-diphossugar_trans"/>
</dbReference>
<accession>A0A931MY79</accession>
<comment type="pathway">
    <text evidence="3">Sphingolipid metabolism.</text>
</comment>
<dbReference type="Pfam" id="PF13506">
    <property type="entry name" value="Glyco_transf_21"/>
    <property type="match status" value="1"/>
</dbReference>
<comment type="pathway">
    <text evidence="2">Lipid metabolism; sphingolipid metabolism.</text>
</comment>
<evidence type="ECO:0000256" key="7">
    <source>
        <dbReference type="ARBA" id="ARBA00022989"/>
    </source>
</evidence>
<gene>
    <name evidence="10" type="ORF">I5731_03100</name>
</gene>
<dbReference type="RefSeq" id="WP_197309898.1">
    <property type="nucleotide sequence ID" value="NZ_JADZLT010000040.1"/>
</dbReference>
<keyword evidence="8 9" id="KW-0472">Membrane</keyword>
<comment type="caution">
    <text evidence="10">The sequence shown here is derived from an EMBL/GenBank/DDBJ whole genome shotgun (WGS) entry which is preliminary data.</text>
</comment>
<dbReference type="InterPro" id="IPR025993">
    <property type="entry name" value="Ceramide_glucosylTrfase"/>
</dbReference>
<keyword evidence="6 9" id="KW-0812">Transmembrane</keyword>
<keyword evidence="7 9" id="KW-1133">Transmembrane helix</keyword>
<evidence type="ECO:0000256" key="9">
    <source>
        <dbReference type="SAM" id="Phobius"/>
    </source>
</evidence>
<organism evidence="10 11">
    <name type="scientific">Methylobrevis albus</name>
    <dbReference type="NCBI Taxonomy" id="2793297"/>
    <lineage>
        <taxon>Bacteria</taxon>
        <taxon>Pseudomonadati</taxon>
        <taxon>Pseudomonadota</taxon>
        <taxon>Alphaproteobacteria</taxon>
        <taxon>Hyphomicrobiales</taxon>
        <taxon>Pleomorphomonadaceae</taxon>
        <taxon>Methylobrevis</taxon>
    </lineage>
</organism>
<sequence length="445" mass="47802">MTTVTLLIASFCLFALTVHVTGILAVLVRDVVRAKQPPAGTALPAVTILRPVRGIENHLEETLRSAFELDHDTYEVVFCVADADDPVIALCEQLIAEYPAVPARILVGDDRISVNPKLNNLVKGWADARHEFVVMADSNVLMPRDYLAQLFAAWMPDTGLVCSPPVGSRPDGFCAEIECAFLNSFQGRWQLAADAVGIGFAQGKTMLWRKADLDRAGGIAQLASEAAEDAASTKVVRGAGLKVRLVRRPFPQPLGKRSLAEVWNRQLRWARLRRMSFPLFFAPEVLAGGFLPVLGAVALAVLGVIPAVAAAGFAVLWYGAEVVLALRLGWPVSPKALAAWIVRDASLPVLWFAALGGNGFNWRGNAMDMRNMVILSSAPATAMAGTAGEGALGAGPGPGWRSLRQSRAVSAVWRRGPRTGAGVSARSWRQSLRAAMSRSGRKRPD</sequence>
<name>A0A931MY79_9HYPH</name>
<evidence type="ECO:0000256" key="8">
    <source>
        <dbReference type="ARBA" id="ARBA00023136"/>
    </source>
</evidence>
<dbReference type="Proteomes" id="UP000631694">
    <property type="component" value="Unassembled WGS sequence"/>
</dbReference>
<evidence type="ECO:0000256" key="6">
    <source>
        <dbReference type="ARBA" id="ARBA00022692"/>
    </source>
</evidence>
<dbReference type="AlphaFoldDB" id="A0A931MY79"/>
<reference evidence="10" key="1">
    <citation type="submission" date="2020-12" db="EMBL/GenBank/DDBJ databases">
        <title>Methylobrevis albus sp. nov., isolated from fresh water lack sediment.</title>
        <authorList>
            <person name="Zou Q."/>
        </authorList>
    </citation>
    <scope>NUCLEOTIDE SEQUENCE</scope>
    <source>
        <strain evidence="10">L22</strain>
    </source>
</reference>
<dbReference type="EMBL" id="JADZLT010000040">
    <property type="protein sequence ID" value="MBH0236799.1"/>
    <property type="molecule type" value="Genomic_DNA"/>
</dbReference>
<evidence type="ECO:0000313" key="10">
    <source>
        <dbReference type="EMBL" id="MBH0236799.1"/>
    </source>
</evidence>